<evidence type="ECO:0000313" key="2">
    <source>
        <dbReference type="Proteomes" id="UP000008988"/>
    </source>
</evidence>
<gene>
    <name evidence="1" type="ORF">AWRI1631_51930</name>
</gene>
<evidence type="ECO:0000313" key="1">
    <source>
        <dbReference type="EMBL" id="EDZ72537.1"/>
    </source>
</evidence>
<accession>B5VHQ5</accession>
<organism evidence="1 2">
    <name type="scientific">Saccharomyces cerevisiae (strain AWRI1631)</name>
    <name type="common">Baker's yeast</name>
    <dbReference type="NCBI Taxonomy" id="545124"/>
    <lineage>
        <taxon>Eukaryota</taxon>
        <taxon>Fungi</taxon>
        <taxon>Dikarya</taxon>
        <taxon>Ascomycota</taxon>
        <taxon>Saccharomycotina</taxon>
        <taxon>Saccharomycetes</taxon>
        <taxon>Saccharomycetales</taxon>
        <taxon>Saccharomycetaceae</taxon>
        <taxon>Saccharomyces</taxon>
    </lineage>
</organism>
<dbReference type="Proteomes" id="UP000008988">
    <property type="component" value="Unassembled WGS sequence"/>
</dbReference>
<dbReference type="EMBL" id="ABSV01000713">
    <property type="protein sequence ID" value="EDZ72537.1"/>
    <property type="molecule type" value="Genomic_DNA"/>
</dbReference>
<comment type="caution">
    <text evidence="1">The sequence shown here is derived from an EMBL/GenBank/DDBJ whole genome shotgun (WGS) entry which is preliminary data.</text>
</comment>
<protein>
    <submittedName>
        <fullName evidence="1">Uncharacterized protein</fullName>
    </submittedName>
</protein>
<proteinExistence type="predicted"/>
<reference evidence="1 2" key="1">
    <citation type="journal article" date="2008" name="FEMS Yeast Res.">
        <title>Comparative genome analysis of a Saccharomyces cerevisiae wine strain.</title>
        <authorList>
            <person name="Borneman A.R."/>
            <person name="Forgan A.H."/>
            <person name="Pretorius I.S."/>
            <person name="Chambers P.J."/>
        </authorList>
    </citation>
    <scope>NUCLEOTIDE SEQUENCE [LARGE SCALE GENOMIC DNA]</scope>
    <source>
        <strain evidence="1 2">AWRI1631</strain>
    </source>
</reference>
<name>B5VHQ5_YEAS6</name>
<sequence>MSAPIDALQSGWSDDSLIYSSMACIRDLLLRSLCSLASNLSSKCVCCGGRTAVIFGGLYTPVSLSSFSSPFSCLAVSSTLYADDFLFVLIIPEVFGLYAISSSLDSSSSLSSLPL</sequence>
<dbReference type="AlphaFoldDB" id="B5VHQ5"/>